<accession>A0A1S6IQ37</accession>
<feature type="transmembrane region" description="Helical" evidence="7">
    <location>
        <begin position="143"/>
        <end position="162"/>
    </location>
</feature>
<name>A0A1S6IQ37_9LACT</name>
<dbReference type="GO" id="GO:0015293">
    <property type="term" value="F:symporter activity"/>
    <property type="evidence" value="ECO:0007669"/>
    <property type="project" value="UniProtKB-KW"/>
</dbReference>
<dbReference type="InterPro" id="IPR001991">
    <property type="entry name" value="Na-dicarboxylate_symporter"/>
</dbReference>
<keyword evidence="9" id="KW-1185">Reference proteome</keyword>
<dbReference type="PRINTS" id="PR00173">
    <property type="entry name" value="EDTRNSPORT"/>
</dbReference>
<evidence type="ECO:0000256" key="3">
    <source>
        <dbReference type="ARBA" id="ARBA00022475"/>
    </source>
</evidence>
<reference evidence="8 9" key="1">
    <citation type="journal article" date="2014" name="Int. J. Syst. Evol. Microbiol.">
        <title>Jeotgalibaca dankookensis gen. nov., sp. nov., a member of the family Carnobacteriaceae, isolated from seujeot (Korean traditional food).</title>
        <authorList>
            <person name="Lee D.G."/>
            <person name="Trujillo M.E."/>
            <person name="Kang H."/>
            <person name="Ahn T.Y."/>
        </authorList>
    </citation>
    <scope>NUCLEOTIDE SEQUENCE [LARGE SCALE GENOMIC DNA]</scope>
    <source>
        <strain evidence="8 9">EX-07</strain>
    </source>
</reference>
<evidence type="ECO:0000256" key="6">
    <source>
        <dbReference type="ARBA" id="ARBA00023136"/>
    </source>
</evidence>
<keyword evidence="4 7" id="KW-0812">Transmembrane</keyword>
<protein>
    <submittedName>
        <fullName evidence="8">Proton/sodium-glutamate symport protein</fullName>
    </submittedName>
</protein>
<organism evidence="8 9">
    <name type="scientific">Jeotgalibaca dankookensis</name>
    <dbReference type="NCBI Taxonomy" id="708126"/>
    <lineage>
        <taxon>Bacteria</taxon>
        <taxon>Bacillati</taxon>
        <taxon>Bacillota</taxon>
        <taxon>Bacilli</taxon>
        <taxon>Lactobacillales</taxon>
        <taxon>Carnobacteriaceae</taxon>
        <taxon>Jeotgalibaca</taxon>
    </lineage>
</organism>
<feature type="transmembrane region" description="Helical" evidence="7">
    <location>
        <begin position="38"/>
        <end position="59"/>
    </location>
</feature>
<keyword evidence="5 7" id="KW-1133">Transmembrane helix</keyword>
<dbReference type="OrthoDB" id="9768885at2"/>
<dbReference type="PANTHER" id="PTHR42865">
    <property type="entry name" value="PROTON/GLUTAMATE-ASPARTATE SYMPORTER"/>
    <property type="match status" value="1"/>
</dbReference>
<dbReference type="SUPFAM" id="SSF118215">
    <property type="entry name" value="Proton glutamate symport protein"/>
    <property type="match status" value="1"/>
</dbReference>
<evidence type="ECO:0000313" key="9">
    <source>
        <dbReference type="Proteomes" id="UP000188993"/>
    </source>
</evidence>
<evidence type="ECO:0000313" key="8">
    <source>
        <dbReference type="EMBL" id="AQS53654.1"/>
    </source>
</evidence>
<keyword evidence="3" id="KW-1003">Cell membrane</keyword>
<feature type="transmembrane region" description="Helical" evidence="7">
    <location>
        <begin position="183"/>
        <end position="208"/>
    </location>
</feature>
<dbReference type="RefSeq" id="WP_062468708.1">
    <property type="nucleotide sequence ID" value="NZ_BBYN01000009.1"/>
</dbReference>
<dbReference type="KEGG" id="jda:BW727_101287"/>
<comment type="subcellular location">
    <subcellularLocation>
        <location evidence="1">Cell membrane</location>
        <topology evidence="1">Multi-pass membrane protein</topology>
    </subcellularLocation>
</comment>
<evidence type="ECO:0000256" key="7">
    <source>
        <dbReference type="SAM" id="Phobius"/>
    </source>
</evidence>
<proteinExistence type="predicted"/>
<feature type="transmembrane region" description="Helical" evidence="7">
    <location>
        <begin position="80"/>
        <end position="101"/>
    </location>
</feature>
<dbReference type="Pfam" id="PF00375">
    <property type="entry name" value="SDF"/>
    <property type="match status" value="1"/>
</dbReference>
<feature type="transmembrane region" description="Helical" evidence="7">
    <location>
        <begin position="12"/>
        <end position="32"/>
    </location>
</feature>
<dbReference type="InterPro" id="IPR036458">
    <property type="entry name" value="Na:dicarbo_symporter_sf"/>
</dbReference>
<dbReference type="GO" id="GO:0006835">
    <property type="term" value="P:dicarboxylic acid transport"/>
    <property type="evidence" value="ECO:0007669"/>
    <property type="project" value="TreeGrafter"/>
</dbReference>
<feature type="transmembrane region" description="Helical" evidence="7">
    <location>
        <begin position="289"/>
        <end position="314"/>
    </location>
</feature>
<evidence type="ECO:0000256" key="4">
    <source>
        <dbReference type="ARBA" id="ARBA00022692"/>
    </source>
</evidence>
<dbReference type="Proteomes" id="UP000188993">
    <property type="component" value="Chromosome"/>
</dbReference>
<keyword evidence="6 7" id="KW-0472">Membrane</keyword>
<feature type="transmembrane region" description="Helical" evidence="7">
    <location>
        <begin position="349"/>
        <end position="375"/>
    </location>
</feature>
<feature type="transmembrane region" description="Helical" evidence="7">
    <location>
        <begin position="214"/>
        <end position="239"/>
    </location>
</feature>
<keyword evidence="2" id="KW-0813">Transport</keyword>
<sequence>MLKKIMSKKYLFIRITLGFVFGIIIGIAAPRLALATEFLGTIYLNGIQMMIVPIIFASVSTGIISMRDGRELGRVGMKTVALFIVNLIVSSLIAYGVALLIRPGRGVSLASAPVFEGELANPSLIGFVTSIVPKNILLAMTEGNILAVILFTALFGMAVITVGEPAKPVKDFVNSLSQVLFKVLGIIMEFSPLGVASLMAVAVTQYGAGIFSALGMYILTAYIACLVVIILVIILPTVLITGISPLTILKGMYPISLMTLSTTSSAASLPTSIQVGEGHFKVPKEISRFILPLGTTIHMVGGSVSFACLTVFVADFYGLSLSWQQIAFGMFVSLLLNMGAPGIPGGGIILGATYLSIVGLPFALMGPIAAVYRLLDMAFTTTNMLSDIQANLIIAKSEGIWDASMVDKPLPQIIEQESRIS</sequence>
<gene>
    <name evidence="8" type="primary">gltT_1</name>
    <name evidence="8" type="ORF">BW727_101287</name>
</gene>
<evidence type="ECO:0000256" key="5">
    <source>
        <dbReference type="ARBA" id="ARBA00022989"/>
    </source>
</evidence>
<evidence type="ECO:0000256" key="1">
    <source>
        <dbReference type="ARBA" id="ARBA00004651"/>
    </source>
</evidence>
<evidence type="ECO:0000256" key="2">
    <source>
        <dbReference type="ARBA" id="ARBA00022448"/>
    </source>
</evidence>
<dbReference type="GO" id="GO:0005886">
    <property type="term" value="C:plasma membrane"/>
    <property type="evidence" value="ECO:0007669"/>
    <property type="project" value="UniProtKB-SubCell"/>
</dbReference>
<dbReference type="STRING" id="708126.BW727_101287"/>
<dbReference type="AlphaFoldDB" id="A0A1S6IQ37"/>
<dbReference type="PANTHER" id="PTHR42865:SF7">
    <property type="entry name" value="PROTON_GLUTAMATE-ASPARTATE SYMPORTER"/>
    <property type="match status" value="1"/>
</dbReference>
<dbReference type="Gene3D" id="1.10.3860.10">
    <property type="entry name" value="Sodium:dicarboxylate symporter"/>
    <property type="match status" value="1"/>
</dbReference>
<feature type="transmembrane region" description="Helical" evidence="7">
    <location>
        <begin position="326"/>
        <end position="343"/>
    </location>
</feature>
<dbReference type="EMBL" id="CP019728">
    <property type="protein sequence ID" value="AQS53654.1"/>
    <property type="molecule type" value="Genomic_DNA"/>
</dbReference>